<accession>A0A8J6YMW9</accession>
<name>A0A8J6YMW9_9PROT</name>
<dbReference type="Gene3D" id="1.10.8.60">
    <property type="match status" value="1"/>
</dbReference>
<sequence>MELKGAAVASFLKRPDPAVRAVLVYGADVGLVRERIEALAHTVVDDLSDPFRVTTLTGPDLVKEPSLLPDEASALSMMGGRRLVLVRDLSDQHTRLLKDFIENPVGDALVLFQAGSLLKASSLRKLFEGSKTAAALACYADEGRALEAVIQEMFRDQGVSTEAEVLAFLCDHLGSDRALTRSEIGKLLTYIGSARTVTLEDARACVGDTARLGLDDLCSATAGGNPSLAIRTLLRLLGEGTAGVAVARSLLRHFSRLQLVAGQVAEGRSPEQAMGLLRPPVFPSQGAAFRAQVKSWSAVRLMQALDLIQEAECELKTTGVREAPVLERLVLRLAGSASSRGRAG</sequence>
<dbReference type="InterPro" id="IPR027417">
    <property type="entry name" value="P-loop_NTPase"/>
</dbReference>
<gene>
    <name evidence="8" type="ORF">IHV25_07905</name>
</gene>
<dbReference type="GO" id="GO:0003887">
    <property type="term" value="F:DNA-directed DNA polymerase activity"/>
    <property type="evidence" value="ECO:0007669"/>
    <property type="project" value="UniProtKB-KW"/>
</dbReference>
<comment type="caution">
    <text evidence="8">The sequence shown here is derived from an EMBL/GenBank/DDBJ whole genome shotgun (WGS) entry which is preliminary data.</text>
</comment>
<dbReference type="GO" id="GO:0006261">
    <property type="term" value="P:DNA-templated DNA replication"/>
    <property type="evidence" value="ECO:0007669"/>
    <property type="project" value="TreeGrafter"/>
</dbReference>
<evidence type="ECO:0000256" key="5">
    <source>
        <dbReference type="ARBA" id="ARBA00022932"/>
    </source>
</evidence>
<keyword evidence="4" id="KW-0235">DNA replication</keyword>
<organism evidence="8 9">
    <name type="scientific">Phaeovibrio sulfidiphilus</name>
    <dbReference type="NCBI Taxonomy" id="1220600"/>
    <lineage>
        <taxon>Bacteria</taxon>
        <taxon>Pseudomonadati</taxon>
        <taxon>Pseudomonadota</taxon>
        <taxon>Alphaproteobacteria</taxon>
        <taxon>Rhodospirillales</taxon>
        <taxon>Rhodospirillaceae</taxon>
        <taxon>Phaeovibrio</taxon>
    </lineage>
</organism>
<evidence type="ECO:0000313" key="9">
    <source>
        <dbReference type="Proteomes" id="UP000631034"/>
    </source>
</evidence>
<dbReference type="PANTHER" id="PTHR34388:SF1">
    <property type="entry name" value="DNA POLYMERASE III SUBUNIT DELTA"/>
    <property type="match status" value="1"/>
</dbReference>
<reference evidence="8" key="1">
    <citation type="submission" date="2020-10" db="EMBL/GenBank/DDBJ databases">
        <title>Genome sequence of the unusual species of purple photosynthetic bacteria, Phaeovibrio sulfidiphilus DSM 23193, type strain.</title>
        <authorList>
            <person name="Kyndt J.A."/>
            <person name="Meyer T.E."/>
        </authorList>
    </citation>
    <scope>NUCLEOTIDE SEQUENCE</scope>
    <source>
        <strain evidence="8">DSM 23193</strain>
    </source>
</reference>
<dbReference type="Proteomes" id="UP000631034">
    <property type="component" value="Unassembled WGS sequence"/>
</dbReference>
<dbReference type="EMBL" id="JACZHT010000005">
    <property type="protein sequence ID" value="MBE1237570.1"/>
    <property type="molecule type" value="Genomic_DNA"/>
</dbReference>
<dbReference type="PANTHER" id="PTHR34388">
    <property type="entry name" value="DNA POLYMERASE III SUBUNIT DELTA"/>
    <property type="match status" value="1"/>
</dbReference>
<comment type="similarity">
    <text evidence="6">Belongs to the DNA polymerase HolA subunit family.</text>
</comment>
<dbReference type="GO" id="GO:0003677">
    <property type="term" value="F:DNA binding"/>
    <property type="evidence" value="ECO:0007669"/>
    <property type="project" value="InterPro"/>
</dbReference>
<dbReference type="SUPFAM" id="SSF48019">
    <property type="entry name" value="post-AAA+ oligomerization domain-like"/>
    <property type="match status" value="1"/>
</dbReference>
<dbReference type="SUPFAM" id="SSF52540">
    <property type="entry name" value="P-loop containing nucleoside triphosphate hydrolases"/>
    <property type="match status" value="1"/>
</dbReference>
<evidence type="ECO:0000256" key="2">
    <source>
        <dbReference type="ARBA" id="ARBA00022679"/>
    </source>
</evidence>
<evidence type="ECO:0000256" key="1">
    <source>
        <dbReference type="ARBA" id="ARBA00012417"/>
    </source>
</evidence>
<evidence type="ECO:0000256" key="3">
    <source>
        <dbReference type="ARBA" id="ARBA00022695"/>
    </source>
</evidence>
<dbReference type="Gene3D" id="3.40.50.300">
    <property type="entry name" value="P-loop containing nucleotide triphosphate hydrolases"/>
    <property type="match status" value="1"/>
</dbReference>
<dbReference type="EC" id="2.7.7.7" evidence="1"/>
<dbReference type="AlphaFoldDB" id="A0A8J6YMW9"/>
<dbReference type="NCBIfam" id="TIGR01128">
    <property type="entry name" value="holA"/>
    <property type="match status" value="1"/>
</dbReference>
<keyword evidence="3" id="KW-0548">Nucleotidyltransferase</keyword>
<keyword evidence="2" id="KW-0808">Transferase</keyword>
<proteinExistence type="inferred from homology"/>
<dbReference type="InterPro" id="IPR005790">
    <property type="entry name" value="DNA_polIII_delta"/>
</dbReference>
<evidence type="ECO:0000313" key="8">
    <source>
        <dbReference type="EMBL" id="MBE1237570.1"/>
    </source>
</evidence>
<dbReference type="GO" id="GO:0009360">
    <property type="term" value="C:DNA polymerase III complex"/>
    <property type="evidence" value="ECO:0007669"/>
    <property type="project" value="TreeGrafter"/>
</dbReference>
<protein>
    <recommendedName>
        <fullName evidence="1">DNA-directed DNA polymerase</fullName>
        <ecNumber evidence="1">2.7.7.7</ecNumber>
    </recommendedName>
</protein>
<comment type="catalytic activity">
    <reaction evidence="7">
        <text>DNA(n) + a 2'-deoxyribonucleoside 5'-triphosphate = DNA(n+1) + diphosphate</text>
        <dbReference type="Rhea" id="RHEA:22508"/>
        <dbReference type="Rhea" id="RHEA-COMP:17339"/>
        <dbReference type="Rhea" id="RHEA-COMP:17340"/>
        <dbReference type="ChEBI" id="CHEBI:33019"/>
        <dbReference type="ChEBI" id="CHEBI:61560"/>
        <dbReference type="ChEBI" id="CHEBI:173112"/>
        <dbReference type="EC" id="2.7.7.7"/>
    </reaction>
</comment>
<dbReference type="Gene3D" id="1.20.272.10">
    <property type="match status" value="1"/>
</dbReference>
<evidence type="ECO:0000256" key="4">
    <source>
        <dbReference type="ARBA" id="ARBA00022705"/>
    </source>
</evidence>
<keyword evidence="5" id="KW-0239">DNA-directed DNA polymerase</keyword>
<evidence type="ECO:0000256" key="7">
    <source>
        <dbReference type="ARBA" id="ARBA00049244"/>
    </source>
</evidence>
<evidence type="ECO:0000256" key="6">
    <source>
        <dbReference type="ARBA" id="ARBA00034754"/>
    </source>
</evidence>
<dbReference type="InterPro" id="IPR008921">
    <property type="entry name" value="DNA_pol3_clamp-load_cplx_C"/>
</dbReference>
<keyword evidence="9" id="KW-1185">Reference proteome</keyword>
<dbReference type="RefSeq" id="WP_192534572.1">
    <property type="nucleotide sequence ID" value="NZ_JACZHT010000005.1"/>
</dbReference>